<dbReference type="InterPro" id="IPR020538">
    <property type="entry name" value="Hydgase_Ni_incorp_HypA/HybF_CS"/>
</dbReference>
<evidence type="ECO:0000313" key="7">
    <source>
        <dbReference type="Proteomes" id="UP001149140"/>
    </source>
</evidence>
<dbReference type="InterPro" id="IPR000688">
    <property type="entry name" value="HypA/HybF"/>
</dbReference>
<keyword evidence="3 5" id="KW-0479">Metal-binding</keyword>
<proteinExistence type="inferred from homology"/>
<comment type="similarity">
    <text evidence="1 5">Belongs to the HypA/HybF family.</text>
</comment>
<dbReference type="PANTHER" id="PTHR34535:SF3">
    <property type="entry name" value="HYDROGENASE MATURATION FACTOR HYPA"/>
    <property type="match status" value="1"/>
</dbReference>
<feature type="binding site" evidence="5">
    <location>
        <position position="86"/>
    </location>
    <ligand>
        <name>Zn(2+)</name>
        <dbReference type="ChEBI" id="CHEBI:29105"/>
    </ligand>
</feature>
<evidence type="ECO:0000313" key="6">
    <source>
        <dbReference type="EMBL" id="MDA0164893.1"/>
    </source>
</evidence>
<feature type="binding site" evidence="5">
    <location>
        <position position="70"/>
    </location>
    <ligand>
        <name>Zn(2+)</name>
        <dbReference type="ChEBI" id="CHEBI:29105"/>
    </ligand>
</feature>
<keyword evidence="7" id="KW-1185">Reference proteome</keyword>
<sequence>MHELSIADAIVRIATAHAGGRQIETIEVKVGYLRQVVPDALEFAFVLVAEGTEAQGAQLLLEEVPAAGICRRCGIESELPGFPLACEACGSLDVELVRGEELLVDALTMEGEVPSGRS</sequence>
<dbReference type="HAMAP" id="MF_00213">
    <property type="entry name" value="HypA_HybF"/>
    <property type="match status" value="1"/>
</dbReference>
<dbReference type="PIRSF" id="PIRSF004761">
    <property type="entry name" value="Hydrgn_mat_HypA"/>
    <property type="match status" value="1"/>
</dbReference>
<organism evidence="6 7">
    <name type="scientific">Solirubrobacter ginsenosidimutans</name>
    <dbReference type="NCBI Taxonomy" id="490573"/>
    <lineage>
        <taxon>Bacteria</taxon>
        <taxon>Bacillati</taxon>
        <taxon>Actinomycetota</taxon>
        <taxon>Thermoleophilia</taxon>
        <taxon>Solirubrobacterales</taxon>
        <taxon>Solirubrobacteraceae</taxon>
        <taxon>Solirubrobacter</taxon>
    </lineage>
</organism>
<accession>A0A9X3S9D6</accession>
<name>A0A9X3S9D6_9ACTN</name>
<evidence type="ECO:0000256" key="3">
    <source>
        <dbReference type="ARBA" id="ARBA00022723"/>
    </source>
</evidence>
<keyword evidence="2 5" id="KW-0533">Nickel</keyword>
<evidence type="ECO:0000256" key="2">
    <source>
        <dbReference type="ARBA" id="ARBA00022596"/>
    </source>
</evidence>
<comment type="caution">
    <text evidence="6">The sequence shown here is derived from an EMBL/GenBank/DDBJ whole genome shotgun (WGS) entry which is preliminary data.</text>
</comment>
<dbReference type="Proteomes" id="UP001149140">
    <property type="component" value="Unassembled WGS sequence"/>
</dbReference>
<dbReference type="PROSITE" id="PS01249">
    <property type="entry name" value="HYPA"/>
    <property type="match status" value="1"/>
</dbReference>
<dbReference type="GO" id="GO:0008270">
    <property type="term" value="F:zinc ion binding"/>
    <property type="evidence" value="ECO:0007669"/>
    <property type="project" value="UniProtKB-UniRule"/>
</dbReference>
<dbReference type="AlphaFoldDB" id="A0A9X3S9D6"/>
<dbReference type="GO" id="GO:0051604">
    <property type="term" value="P:protein maturation"/>
    <property type="evidence" value="ECO:0007669"/>
    <property type="project" value="InterPro"/>
</dbReference>
<protein>
    <recommendedName>
        <fullName evidence="5">Hydrogenase maturation factor HypA</fullName>
    </recommendedName>
</protein>
<dbReference type="Gene3D" id="3.30.2320.80">
    <property type="match status" value="1"/>
</dbReference>
<comment type="function">
    <text evidence="5">Involved in the maturation of [NiFe] hydrogenases. Required for nickel insertion into the metal center of the hydrogenase.</text>
</comment>
<evidence type="ECO:0000256" key="4">
    <source>
        <dbReference type="ARBA" id="ARBA00022833"/>
    </source>
</evidence>
<gene>
    <name evidence="5" type="primary">hypA</name>
    <name evidence="6" type="ORF">OM076_31780</name>
</gene>
<dbReference type="GO" id="GO:0016151">
    <property type="term" value="F:nickel cation binding"/>
    <property type="evidence" value="ECO:0007669"/>
    <property type="project" value="UniProtKB-UniRule"/>
</dbReference>
<feature type="binding site" evidence="5">
    <location>
        <position position="2"/>
    </location>
    <ligand>
        <name>Ni(2+)</name>
        <dbReference type="ChEBI" id="CHEBI:49786"/>
    </ligand>
</feature>
<evidence type="ECO:0000256" key="1">
    <source>
        <dbReference type="ARBA" id="ARBA00010748"/>
    </source>
</evidence>
<dbReference type="RefSeq" id="WP_270044146.1">
    <property type="nucleotide sequence ID" value="NZ_JAPDOD010000039.1"/>
</dbReference>
<dbReference type="Pfam" id="PF01155">
    <property type="entry name" value="HypA"/>
    <property type="match status" value="1"/>
</dbReference>
<keyword evidence="4 5" id="KW-0862">Zinc</keyword>
<feature type="binding site" evidence="5">
    <location>
        <position position="73"/>
    </location>
    <ligand>
        <name>Zn(2+)</name>
        <dbReference type="ChEBI" id="CHEBI:29105"/>
    </ligand>
</feature>
<evidence type="ECO:0000256" key="5">
    <source>
        <dbReference type="HAMAP-Rule" id="MF_00213"/>
    </source>
</evidence>
<reference evidence="6" key="1">
    <citation type="submission" date="2022-10" db="EMBL/GenBank/DDBJ databases">
        <title>The WGS of Solirubrobacter ginsenosidimutans DSM 21036.</title>
        <authorList>
            <person name="Jiang Z."/>
        </authorList>
    </citation>
    <scope>NUCLEOTIDE SEQUENCE</scope>
    <source>
        <strain evidence="6">DSM 21036</strain>
    </source>
</reference>
<dbReference type="PANTHER" id="PTHR34535">
    <property type="entry name" value="HYDROGENASE MATURATION FACTOR HYPA"/>
    <property type="match status" value="1"/>
</dbReference>
<feature type="binding site" evidence="5">
    <location>
        <position position="89"/>
    </location>
    <ligand>
        <name>Zn(2+)</name>
        <dbReference type="ChEBI" id="CHEBI:29105"/>
    </ligand>
</feature>
<dbReference type="EMBL" id="JAPDOD010000039">
    <property type="protein sequence ID" value="MDA0164893.1"/>
    <property type="molecule type" value="Genomic_DNA"/>
</dbReference>